<dbReference type="Gene3D" id="2.60.40.10">
    <property type="entry name" value="Immunoglobulins"/>
    <property type="match status" value="2"/>
</dbReference>
<dbReference type="Gene3D" id="1.20.91.20">
    <property type="entry name" value="Anaphylotoxins (complement system)"/>
    <property type="match status" value="1"/>
</dbReference>
<evidence type="ECO:0000256" key="4">
    <source>
        <dbReference type="ARBA" id="ARBA00023157"/>
    </source>
</evidence>
<evidence type="ECO:0000256" key="3">
    <source>
        <dbReference type="ARBA" id="ARBA00022966"/>
    </source>
</evidence>
<organism evidence="7 8">
    <name type="scientific">Triplophysa rosa</name>
    <name type="common">Cave loach</name>
    <dbReference type="NCBI Taxonomy" id="992332"/>
    <lineage>
        <taxon>Eukaryota</taxon>
        <taxon>Metazoa</taxon>
        <taxon>Chordata</taxon>
        <taxon>Craniata</taxon>
        <taxon>Vertebrata</taxon>
        <taxon>Euteleostomi</taxon>
        <taxon>Actinopterygii</taxon>
        <taxon>Neopterygii</taxon>
        <taxon>Teleostei</taxon>
        <taxon>Ostariophysi</taxon>
        <taxon>Cypriniformes</taxon>
        <taxon>Nemacheilidae</taxon>
        <taxon>Triplophysa</taxon>
    </lineage>
</organism>
<accession>A0A9W7WZA8</accession>
<dbReference type="SMART" id="SM00104">
    <property type="entry name" value="ANATO"/>
    <property type="match status" value="1"/>
</dbReference>
<dbReference type="InterPro" id="IPR050473">
    <property type="entry name" value="A2M/Complement_sys"/>
</dbReference>
<evidence type="ECO:0000256" key="1">
    <source>
        <dbReference type="ARBA" id="ARBA00004613"/>
    </source>
</evidence>
<dbReference type="InterPro" id="IPR019742">
    <property type="entry name" value="MacrogloblnA2_CS"/>
</dbReference>
<dbReference type="InterPro" id="IPR001134">
    <property type="entry name" value="Netrin_domain"/>
</dbReference>
<dbReference type="InterPro" id="IPR047565">
    <property type="entry name" value="Alpha-macroglob_thiol-ester_cl"/>
</dbReference>
<evidence type="ECO:0000259" key="5">
    <source>
        <dbReference type="PROSITE" id="PS01178"/>
    </source>
</evidence>
<dbReference type="SUPFAM" id="SSF47686">
    <property type="entry name" value="Anaphylotoxins (complement system)"/>
    <property type="match status" value="1"/>
</dbReference>
<dbReference type="InterPro" id="IPR018081">
    <property type="entry name" value="Anaphylatoxin_comp_syst"/>
</dbReference>
<feature type="domain" description="Anaphylatoxin-like" evidence="5">
    <location>
        <begin position="409"/>
        <end position="444"/>
    </location>
</feature>
<dbReference type="PROSITE" id="PS50189">
    <property type="entry name" value="NTR"/>
    <property type="match status" value="1"/>
</dbReference>
<dbReference type="CDD" id="cd02896">
    <property type="entry name" value="complement_C3_C4_C5"/>
    <property type="match status" value="1"/>
</dbReference>
<dbReference type="Pfam" id="PF07678">
    <property type="entry name" value="TED_complement"/>
    <property type="match status" value="1"/>
</dbReference>
<dbReference type="Proteomes" id="UP001059041">
    <property type="component" value="Linkage Group LG4"/>
</dbReference>
<dbReference type="InterPro" id="IPR013783">
    <property type="entry name" value="Ig-like_fold"/>
</dbReference>
<evidence type="ECO:0000313" key="7">
    <source>
        <dbReference type="EMBL" id="KAI7811071.1"/>
    </source>
</evidence>
<dbReference type="SMART" id="SM01361">
    <property type="entry name" value="A2M_recep"/>
    <property type="match status" value="1"/>
</dbReference>
<dbReference type="SUPFAM" id="SSF50242">
    <property type="entry name" value="TIMP-like"/>
    <property type="match status" value="1"/>
</dbReference>
<name>A0A9W7WZA8_TRIRA</name>
<dbReference type="GO" id="GO:0004866">
    <property type="term" value="F:endopeptidase inhibitor activity"/>
    <property type="evidence" value="ECO:0007669"/>
    <property type="project" value="InterPro"/>
</dbReference>
<proteinExistence type="predicted"/>
<dbReference type="CDD" id="cd00017">
    <property type="entry name" value="ANATO"/>
    <property type="match status" value="1"/>
</dbReference>
<evidence type="ECO:0000313" key="8">
    <source>
        <dbReference type="Proteomes" id="UP001059041"/>
    </source>
</evidence>
<dbReference type="Gene3D" id="2.40.50.120">
    <property type="match status" value="1"/>
</dbReference>
<dbReference type="FunFam" id="2.20.130.20:FF:000001">
    <property type="entry name" value="Complement C3"/>
    <property type="match status" value="1"/>
</dbReference>
<comment type="caution">
    <text evidence="7">The sequence shown here is derived from an EMBL/GenBank/DDBJ whole genome shotgun (WGS) entry which is preliminary data.</text>
</comment>
<dbReference type="InterPro" id="IPR008993">
    <property type="entry name" value="TIMP-like_OB-fold"/>
</dbReference>
<dbReference type="PROSITE" id="PS01177">
    <property type="entry name" value="ANAPHYLATOXIN_1"/>
    <property type="match status" value="1"/>
</dbReference>
<keyword evidence="8" id="KW-1185">Reference proteome</keyword>
<dbReference type="InterPro" id="IPR000020">
    <property type="entry name" value="Anaphylatoxin/fibulin"/>
</dbReference>
<dbReference type="PANTHER" id="PTHR11412">
    <property type="entry name" value="MACROGLOBULIN / COMPLEMENT"/>
    <property type="match status" value="1"/>
</dbReference>
<dbReference type="Gene3D" id="2.60.120.1540">
    <property type="match status" value="1"/>
</dbReference>
<dbReference type="Pfam" id="PF01759">
    <property type="entry name" value="NTR"/>
    <property type="match status" value="1"/>
</dbReference>
<reference evidence="7" key="1">
    <citation type="submission" date="2021-02" db="EMBL/GenBank/DDBJ databases">
        <title>Comparative genomics reveals that relaxation of natural selection precedes convergent phenotypic evolution of cavefish.</title>
        <authorList>
            <person name="Peng Z."/>
        </authorList>
    </citation>
    <scope>NUCLEOTIDE SEQUENCE</scope>
    <source>
        <tissue evidence="7">Muscle</tissue>
    </source>
</reference>
<dbReference type="SMART" id="SM00643">
    <property type="entry name" value="C345C"/>
    <property type="match status" value="1"/>
</dbReference>
<dbReference type="EMBL" id="JAFHDT010000004">
    <property type="protein sequence ID" value="KAI7811071.1"/>
    <property type="molecule type" value="Genomic_DNA"/>
</dbReference>
<sequence>MDEERKLSIPDSLQRVPIVKGKGSATLTRKMILETFPNIDELVGKSIFVSVSVLTETGSEMVEAQKRGIQIVTSPYTIHFKRTPQFFKPGMPFDVSVYVTNPDQTPSENVLLEVNPGGFRRQTKANGIAKIPVEVKGDASTLDITVETKDPQLEDKQQAVKKMTAHAYKPQGNSKNYLHIGIDAAELEIGDERKVSLNIPTGSMVTNHDYTYMIISKGQIVSVGREKRLGRSLIIVPLTVTKDMVPSFRIVAYYHVGSDEVVSDSVWVDVKDTCMGTLKIQLKDDNYEQNYRSPHDAVNMQITGDPRAKVGLVVVDKAVHVLNKNRLTQSKIWDVIEKHDTGCTAGSGRDRMGVFYDAGLMFESSTAGGTNTRTMLDCPAAPQRRRRAGDLLQVTTTLSGKYSGDVKKCCVDGMRDNKLGYTCERRATYIDDGQECVQAFLHCCNEMKNSRQKFGEAEMVLARSDEDDDYLTDSDDIVSRSVFPESWFWDEVDVPQCGSKTCVTPEKTMYLKDSITTWQILAISVSDTHGICVADPLEMVVFKKFFIDLKVPYSAVRNEQLEVKAIIHNYTPQHMKKVRVEFVETVGVCSAASKKGKYKTTVEVQPFSSRSVSYVIIPMMLSGENNIYMIEVKAAAFDFTDGVKKELKVVSEGVLRNETVKNIELNPAETGGEQRVQIRADKPSDWIPDTPAKVFVSVSGDDITQTVDQAISGDFMGRLIYQPGGCGEQNVMHMTLPLIATHYLDSTNQWDKVGPERRTEAIQHINTGYQKQLSYRKPDDGSFGAWSHSKSGTWLTAYVAKVFAMATDYIAVNEDVLCSALKWLVLNKQLPDGSFKDDQPIFTINMGGDVRGKDGEASLTAFVLIAMQEGSEICARSVGSMLNSMRKAEGYLEGKLQKLTNPYAVAMTSYAMANANKLNKDVLMKHSTKQEAGTAWIVLGQHYHSLEATAYAVLALVKAKEYVKAGEAVHWLARQQSNYGGYATTQATIMVFQAIAEYRTQARKTQDFRLDVELSLAERSNSIKWSFNQHNVHVTRSDKTDLNKDFNITAKGTGTATLSVLRLYYAKPADNVNNCNQFDLTVKIAQDHEGSYQRDTDATMSILDVGLLTGFIADERDLTELVLSKDRVIQKFELDKKLSERGSLIIYLNKVSHKEIERIVFRMHKINQVGLLQPAGVTVYQYYEPDKRCTKYYHPGRQDGTLLRLCQGDVCQCAEENCSYQKKHNVDEETRWEKACEAGMDYVYKVKVERMDLAVHADVYIMKVLNVLKEGTDAGVEGGERIFMSHPNCRETLGLQKDKTYLIMGKFIDIPIIGNSRQYVLGEHTWIEYWPTREESQTPEYSQKYIGLSKLGHDLFNTGCTT</sequence>
<dbReference type="Gene3D" id="6.20.50.160">
    <property type="match status" value="1"/>
</dbReference>
<dbReference type="InterPro" id="IPR009048">
    <property type="entry name" value="A-macroglobulin_rcpt-bd"/>
</dbReference>
<dbReference type="Gene3D" id="2.20.130.20">
    <property type="match status" value="1"/>
</dbReference>
<dbReference type="Pfam" id="PF07703">
    <property type="entry name" value="A2M_BRD"/>
    <property type="match status" value="1"/>
</dbReference>
<dbReference type="InterPro" id="IPR011625">
    <property type="entry name" value="A2M_N_BRD"/>
</dbReference>
<dbReference type="PROSITE" id="PS01178">
    <property type="entry name" value="ANAPHYLATOXIN_2"/>
    <property type="match status" value="1"/>
</dbReference>
<dbReference type="FunFam" id="1.20.91.20:FF:000001">
    <property type="entry name" value="Complement C3"/>
    <property type="match status" value="1"/>
</dbReference>
<dbReference type="Pfam" id="PF00207">
    <property type="entry name" value="A2M"/>
    <property type="match status" value="1"/>
</dbReference>
<dbReference type="InterPro" id="IPR018933">
    <property type="entry name" value="Netrin_module_non-TIMP"/>
</dbReference>
<dbReference type="Gene3D" id="2.60.40.1940">
    <property type="match status" value="1"/>
</dbReference>
<dbReference type="InterPro" id="IPR008930">
    <property type="entry name" value="Terpenoid_cyclase/PrenylTrfase"/>
</dbReference>
<dbReference type="SMART" id="SM01419">
    <property type="entry name" value="Thiol-ester_cl"/>
    <property type="match status" value="1"/>
</dbReference>
<dbReference type="GO" id="GO:0005615">
    <property type="term" value="C:extracellular space"/>
    <property type="evidence" value="ECO:0007669"/>
    <property type="project" value="InterPro"/>
</dbReference>
<comment type="subcellular location">
    <subcellularLocation>
        <location evidence="1">Secreted</location>
    </subcellularLocation>
</comment>
<dbReference type="SUPFAM" id="SSF49410">
    <property type="entry name" value="Alpha-macroglobulin receptor domain"/>
    <property type="match status" value="1"/>
</dbReference>
<keyword evidence="2" id="KW-0964">Secreted</keyword>
<dbReference type="Gene3D" id="2.60.40.690">
    <property type="entry name" value="Alpha-macroglobulin, receptor-binding domain"/>
    <property type="match status" value="1"/>
</dbReference>
<dbReference type="SUPFAM" id="SSF48239">
    <property type="entry name" value="Terpenoid cyclases/Protein prenyltransferases"/>
    <property type="match status" value="1"/>
</dbReference>
<dbReference type="Pfam" id="PF01821">
    <property type="entry name" value="ANATO"/>
    <property type="match status" value="1"/>
</dbReference>
<dbReference type="Gene3D" id="1.50.10.20">
    <property type="match status" value="1"/>
</dbReference>
<dbReference type="PROSITE" id="PS00477">
    <property type="entry name" value="ALPHA_2_MACROGLOBULIN"/>
    <property type="match status" value="1"/>
</dbReference>
<dbReference type="InterPro" id="IPR036595">
    <property type="entry name" value="A-macroglobulin_rcpt-bd_sf"/>
</dbReference>
<dbReference type="SMART" id="SM01360">
    <property type="entry name" value="A2M"/>
    <property type="match status" value="1"/>
</dbReference>
<dbReference type="InterPro" id="IPR001599">
    <property type="entry name" value="Macroglobln_a2"/>
</dbReference>
<dbReference type="InterPro" id="IPR011626">
    <property type="entry name" value="Alpha-macroglobulin_TED"/>
</dbReference>
<dbReference type="FunFam" id="2.60.40.10:FF:000155">
    <property type="entry name" value="complement C3 isoform X1"/>
    <property type="match status" value="1"/>
</dbReference>
<dbReference type="InterPro" id="IPR040839">
    <property type="entry name" value="MG4"/>
</dbReference>
<dbReference type="Pfam" id="PF21308">
    <property type="entry name" value="C3_CUB2"/>
    <property type="match status" value="1"/>
</dbReference>
<dbReference type="Gene3D" id="2.60.40.1930">
    <property type="match status" value="1"/>
</dbReference>
<dbReference type="Gene3D" id="1.20.50.70">
    <property type="match status" value="1"/>
</dbReference>
<keyword evidence="3" id="KW-0882">Thioester bond</keyword>
<protein>
    <submittedName>
        <fullName evidence="7">Complement C3</fullName>
    </submittedName>
</protein>
<dbReference type="InterPro" id="IPR048848">
    <property type="entry name" value="C3_CUB2"/>
</dbReference>
<dbReference type="Pfam" id="PF07677">
    <property type="entry name" value="A2M_recep"/>
    <property type="match status" value="1"/>
</dbReference>
<evidence type="ECO:0000259" key="6">
    <source>
        <dbReference type="PROSITE" id="PS50189"/>
    </source>
</evidence>
<gene>
    <name evidence="7" type="ORF">IRJ41_009993</name>
</gene>
<dbReference type="FunFam" id="2.40.50.120:FF:000013">
    <property type="entry name" value="Complement C3"/>
    <property type="match status" value="1"/>
</dbReference>
<keyword evidence="4" id="KW-1015">Disulfide bond</keyword>
<evidence type="ECO:0000256" key="2">
    <source>
        <dbReference type="ARBA" id="ARBA00022525"/>
    </source>
</evidence>
<dbReference type="SMART" id="SM01359">
    <property type="entry name" value="A2M_N_2"/>
    <property type="match status" value="1"/>
</dbReference>
<feature type="domain" description="NTR" evidence="6">
    <location>
        <begin position="1218"/>
        <end position="1360"/>
    </location>
</feature>
<dbReference type="PANTHER" id="PTHR11412:SF81">
    <property type="entry name" value="COMPLEMENT C3"/>
    <property type="match status" value="1"/>
</dbReference>
<dbReference type="Pfam" id="PF17789">
    <property type="entry name" value="MG4"/>
    <property type="match status" value="1"/>
</dbReference>